<evidence type="ECO:0000256" key="2">
    <source>
        <dbReference type="ARBA" id="ARBA00022679"/>
    </source>
</evidence>
<proteinExistence type="inferred from homology"/>
<dbReference type="GO" id="GO:0008146">
    <property type="term" value="F:sulfotransferase activity"/>
    <property type="evidence" value="ECO:0007669"/>
    <property type="project" value="InterPro"/>
</dbReference>
<dbReference type="EMBL" id="JBCNJP010000024">
    <property type="protein sequence ID" value="KAK9056413.1"/>
    <property type="molecule type" value="Genomic_DNA"/>
</dbReference>
<evidence type="ECO:0000313" key="5">
    <source>
        <dbReference type="EMBL" id="KAK9056413.1"/>
    </source>
</evidence>
<dbReference type="Proteomes" id="UP001408789">
    <property type="component" value="Unassembled WGS sequence"/>
</dbReference>
<organism evidence="5 6">
    <name type="scientific">Deinandra increscens subsp. villosa</name>
    <dbReference type="NCBI Taxonomy" id="3103831"/>
    <lineage>
        <taxon>Eukaryota</taxon>
        <taxon>Viridiplantae</taxon>
        <taxon>Streptophyta</taxon>
        <taxon>Embryophyta</taxon>
        <taxon>Tracheophyta</taxon>
        <taxon>Spermatophyta</taxon>
        <taxon>Magnoliopsida</taxon>
        <taxon>eudicotyledons</taxon>
        <taxon>Gunneridae</taxon>
        <taxon>Pentapetalae</taxon>
        <taxon>asterids</taxon>
        <taxon>campanulids</taxon>
        <taxon>Asterales</taxon>
        <taxon>Asteraceae</taxon>
        <taxon>Asteroideae</taxon>
        <taxon>Heliantheae alliance</taxon>
        <taxon>Madieae</taxon>
        <taxon>Madiinae</taxon>
        <taxon>Deinandra</taxon>
    </lineage>
</organism>
<protein>
    <recommendedName>
        <fullName evidence="3">Sulfotransferase</fullName>
        <ecNumber evidence="3">2.8.2.-</ecNumber>
    </recommendedName>
</protein>
<evidence type="ECO:0000259" key="4">
    <source>
        <dbReference type="Pfam" id="PF00685"/>
    </source>
</evidence>
<dbReference type="SUPFAM" id="SSF52540">
    <property type="entry name" value="P-loop containing nucleoside triphosphate hydrolases"/>
    <property type="match status" value="1"/>
</dbReference>
<evidence type="ECO:0000256" key="3">
    <source>
        <dbReference type="RuleBase" id="RU361155"/>
    </source>
</evidence>
<dbReference type="AlphaFoldDB" id="A0AAP0GN53"/>
<comment type="similarity">
    <text evidence="1 3">Belongs to the sulfotransferase 1 family.</text>
</comment>
<comment type="caution">
    <text evidence="5">The sequence shown here is derived from an EMBL/GenBank/DDBJ whole genome shotgun (WGS) entry which is preliminary data.</text>
</comment>
<evidence type="ECO:0000313" key="6">
    <source>
        <dbReference type="Proteomes" id="UP001408789"/>
    </source>
</evidence>
<dbReference type="Gene3D" id="3.40.50.300">
    <property type="entry name" value="P-loop containing nucleotide triphosphate hydrolases"/>
    <property type="match status" value="1"/>
</dbReference>
<feature type="domain" description="Sulfotransferase" evidence="4">
    <location>
        <begin position="56"/>
        <end position="313"/>
    </location>
</feature>
<keyword evidence="6" id="KW-1185">Reference proteome</keyword>
<reference evidence="5 6" key="1">
    <citation type="submission" date="2024-04" db="EMBL/GenBank/DDBJ databases">
        <title>The reference genome of an endangered Asteraceae, Deinandra increscens subsp. villosa, native to the Central Coast of California.</title>
        <authorList>
            <person name="Guilliams M."/>
            <person name="Hasenstab-Lehman K."/>
            <person name="Meyer R."/>
            <person name="Mcevoy S."/>
        </authorList>
    </citation>
    <scope>NUCLEOTIDE SEQUENCE [LARGE SCALE GENOMIC DNA]</scope>
    <source>
        <tissue evidence="5">Leaf</tissue>
    </source>
</reference>
<dbReference type="InterPro" id="IPR000863">
    <property type="entry name" value="Sulfotransferase_dom"/>
</dbReference>
<evidence type="ECO:0000256" key="1">
    <source>
        <dbReference type="ARBA" id="ARBA00005771"/>
    </source>
</evidence>
<keyword evidence="2 3" id="KW-0808">Transferase</keyword>
<dbReference type="PANTHER" id="PTHR11783">
    <property type="entry name" value="SULFOTRANSFERASE SULT"/>
    <property type="match status" value="1"/>
</dbReference>
<dbReference type="InterPro" id="IPR027417">
    <property type="entry name" value="P-loop_NTPase"/>
</dbReference>
<dbReference type="EC" id="2.8.2.-" evidence="3"/>
<name>A0AAP0GN53_9ASTR</name>
<dbReference type="Pfam" id="PF00685">
    <property type="entry name" value="Sulfotransfer_1"/>
    <property type="match status" value="1"/>
</dbReference>
<accession>A0AAP0GN53</accession>
<sequence>MASIFETYKDKIATLPKERGWITKDHYMYQGFWHQSRHVISVESTMALQDTFKARPTDIYMVTLPKAGTTWLKALMFALVNRTRYKNDGLSTHPLLVSNPHNCLPQLEMEVVRNTPSYVDPHSTRLFSTHIPVTSLPQSILDHGCRIVYMCRNPKDVLVSLFHFANKLRRHNSSDLLTFEEAFKMFSKGMMVNGPYWDHVKGYHKVSLEHPENVFFLTYEDLTVDTMNNVKRLAKFLGYPFTKEEEAEGVVQEIVRLCSFENLSEVNKHGDLREGIPNDAFFRKGKIRDWTNHLTDEMSTILDEITKEKLHDLNISF</sequence>
<gene>
    <name evidence="5" type="ORF">SSX86_023774</name>
</gene>